<evidence type="ECO:0000313" key="2">
    <source>
        <dbReference type="EMBL" id="KAK2561253.1"/>
    </source>
</evidence>
<evidence type="ECO:0000256" key="1">
    <source>
        <dbReference type="SAM" id="MobiDB-lite"/>
    </source>
</evidence>
<evidence type="ECO:0000313" key="3">
    <source>
        <dbReference type="Proteomes" id="UP001249851"/>
    </source>
</evidence>
<feature type="region of interest" description="Disordered" evidence="1">
    <location>
        <begin position="77"/>
        <end position="97"/>
    </location>
</feature>
<keyword evidence="3" id="KW-1185">Reference proteome</keyword>
<protein>
    <submittedName>
        <fullName evidence="2">Uncharacterized protein</fullName>
    </submittedName>
</protein>
<accession>A0AAD9QH60</accession>
<proteinExistence type="predicted"/>
<reference evidence="2" key="2">
    <citation type="journal article" date="2023" name="Science">
        <title>Genomic signatures of disease resistance in endangered staghorn corals.</title>
        <authorList>
            <person name="Vollmer S.V."/>
            <person name="Selwyn J.D."/>
            <person name="Despard B.A."/>
            <person name="Roesel C.L."/>
        </authorList>
    </citation>
    <scope>NUCLEOTIDE SEQUENCE</scope>
    <source>
        <strain evidence="2">K2</strain>
    </source>
</reference>
<feature type="compositionally biased region" description="Polar residues" evidence="1">
    <location>
        <begin position="8"/>
        <end position="22"/>
    </location>
</feature>
<feature type="region of interest" description="Disordered" evidence="1">
    <location>
        <begin position="1"/>
        <end position="22"/>
    </location>
</feature>
<gene>
    <name evidence="2" type="ORF">P5673_015727</name>
</gene>
<reference evidence="2" key="1">
    <citation type="journal article" date="2023" name="G3 (Bethesda)">
        <title>Whole genome assembly and annotation of the endangered Caribbean coral Acropora cervicornis.</title>
        <authorList>
            <person name="Selwyn J.D."/>
            <person name="Vollmer S.V."/>
        </authorList>
    </citation>
    <scope>NUCLEOTIDE SEQUENCE</scope>
    <source>
        <strain evidence="2">K2</strain>
    </source>
</reference>
<organism evidence="2 3">
    <name type="scientific">Acropora cervicornis</name>
    <name type="common">Staghorn coral</name>
    <dbReference type="NCBI Taxonomy" id="6130"/>
    <lineage>
        <taxon>Eukaryota</taxon>
        <taxon>Metazoa</taxon>
        <taxon>Cnidaria</taxon>
        <taxon>Anthozoa</taxon>
        <taxon>Hexacorallia</taxon>
        <taxon>Scleractinia</taxon>
        <taxon>Astrocoeniina</taxon>
        <taxon>Acroporidae</taxon>
        <taxon>Acropora</taxon>
    </lineage>
</organism>
<dbReference type="EMBL" id="JARQWQ010000033">
    <property type="protein sequence ID" value="KAK2561253.1"/>
    <property type="molecule type" value="Genomic_DNA"/>
</dbReference>
<sequence>MLLWKRNQAAQSAQQEVQGTSKATKGLCAQWNQLLLEDDMLYSQWQTKDGSGTLLELVLPRSLVPDILTAFYDAPSAGHLDVTKPLSEYENDSTGMA</sequence>
<comment type="caution">
    <text evidence="2">The sequence shown here is derived from an EMBL/GenBank/DDBJ whole genome shotgun (WGS) entry which is preliminary data.</text>
</comment>
<dbReference type="AlphaFoldDB" id="A0AAD9QH60"/>
<dbReference type="Proteomes" id="UP001249851">
    <property type="component" value="Unassembled WGS sequence"/>
</dbReference>
<name>A0AAD9QH60_ACRCE</name>